<name>A0A1X0ZID9_PSEPU</name>
<protein>
    <submittedName>
        <fullName evidence="1">Uncharacterized protein</fullName>
    </submittedName>
</protein>
<comment type="caution">
    <text evidence="1">The sequence shown here is derived from an EMBL/GenBank/DDBJ whole genome shotgun (WGS) entry which is preliminary data.</text>
</comment>
<reference evidence="1 2" key="1">
    <citation type="submission" date="2019-12" db="EMBL/GenBank/DDBJ databases">
        <authorList>
            <person name="Woiski C."/>
        </authorList>
    </citation>
    <scope>NUCLEOTIDE SEQUENCE [LARGE SCALE GENOMIC DNA]</scope>
    <source>
        <strain evidence="1 2">BOE100</strain>
    </source>
</reference>
<dbReference type="RefSeq" id="WP_016497562.1">
    <property type="nucleotide sequence ID" value="NZ_CP101910.1"/>
</dbReference>
<evidence type="ECO:0000313" key="1">
    <source>
        <dbReference type="EMBL" id="KAF0255641.1"/>
    </source>
</evidence>
<accession>A0A1X0ZID9</accession>
<dbReference type="EMBL" id="WOWR01000006">
    <property type="protein sequence ID" value="KAF0255641.1"/>
    <property type="molecule type" value="Genomic_DNA"/>
</dbReference>
<dbReference type="GeneID" id="45521801"/>
<dbReference type="Proteomes" id="UP000442695">
    <property type="component" value="Unassembled WGS sequence"/>
</dbReference>
<dbReference type="Gene3D" id="6.20.450.20">
    <property type="match status" value="1"/>
</dbReference>
<sequence length="147" mass="16423">MPTHLLDHANLSRMAESGRINATHIVGHPGGWAVQVDINHQEHVLTAQRSGNVRLFKKLETLVTYLLDLGIDHFVVDASTFDPGQMTTYQRPDRAQALKRAHEAAAYEAWFHEQVIASLDDTAPVMDDEEAELLFAARRATLAAKIR</sequence>
<evidence type="ECO:0000313" key="2">
    <source>
        <dbReference type="Proteomes" id="UP000442695"/>
    </source>
</evidence>
<dbReference type="AlphaFoldDB" id="A0A1X0ZID9"/>
<gene>
    <name evidence="1" type="ORF">GN299_07305</name>
</gene>
<proteinExistence type="predicted"/>
<organism evidence="1 2">
    <name type="scientific">Pseudomonas putida</name>
    <name type="common">Arthrobacter siderocapsulatus</name>
    <dbReference type="NCBI Taxonomy" id="303"/>
    <lineage>
        <taxon>Bacteria</taxon>
        <taxon>Pseudomonadati</taxon>
        <taxon>Pseudomonadota</taxon>
        <taxon>Gammaproteobacteria</taxon>
        <taxon>Pseudomonadales</taxon>
        <taxon>Pseudomonadaceae</taxon>
        <taxon>Pseudomonas</taxon>
    </lineage>
</organism>